<evidence type="ECO:0000256" key="15">
    <source>
        <dbReference type="ARBA" id="ARBA00047527"/>
    </source>
</evidence>
<dbReference type="Pfam" id="PF00275">
    <property type="entry name" value="EPSP_synthase"/>
    <property type="match status" value="1"/>
</dbReference>
<evidence type="ECO:0000313" key="18">
    <source>
        <dbReference type="Proteomes" id="UP000034611"/>
    </source>
</evidence>
<reference evidence="17 18" key="1">
    <citation type="journal article" date="2015" name="Nature">
        <title>rRNA introns, odd ribosomes, and small enigmatic genomes across a large radiation of phyla.</title>
        <authorList>
            <person name="Brown C.T."/>
            <person name="Hug L.A."/>
            <person name="Thomas B.C."/>
            <person name="Sharon I."/>
            <person name="Castelle C.J."/>
            <person name="Singh A."/>
            <person name="Wilkins M.J."/>
            <person name="Williams K.H."/>
            <person name="Banfield J.F."/>
        </authorList>
    </citation>
    <scope>NUCLEOTIDE SEQUENCE [LARGE SCALE GENOMIC DNA]</scope>
</reference>
<dbReference type="GO" id="GO:0005737">
    <property type="term" value="C:cytoplasm"/>
    <property type="evidence" value="ECO:0007669"/>
    <property type="project" value="UniProtKB-SubCell"/>
</dbReference>
<protein>
    <recommendedName>
        <fullName evidence="12">UDP-N-acetylglucosamine 1-carboxyvinyltransferase</fullName>
        <ecNumber evidence="11">2.5.1.7</ecNumber>
    </recommendedName>
    <alternativeName>
        <fullName evidence="13">Enoylpyruvate transferase</fullName>
    </alternativeName>
    <alternativeName>
        <fullName evidence="14">UDP-N-acetylglucosamine enolpyruvyl transferase</fullName>
    </alternativeName>
</protein>
<keyword evidence="4" id="KW-0132">Cell division</keyword>
<keyword evidence="9" id="KW-0961">Cell wall biogenesis/degradation</keyword>
<feature type="domain" description="Enolpyruvate transferase" evidence="16">
    <location>
        <begin position="19"/>
        <end position="431"/>
    </location>
</feature>
<evidence type="ECO:0000256" key="11">
    <source>
        <dbReference type="ARBA" id="ARBA00039108"/>
    </source>
</evidence>
<keyword evidence="3" id="KW-0963">Cytoplasm</keyword>
<evidence type="ECO:0000313" key="17">
    <source>
        <dbReference type="EMBL" id="KKS80018.1"/>
    </source>
</evidence>
<proteinExistence type="inferred from homology"/>
<evidence type="ECO:0000256" key="12">
    <source>
        <dbReference type="ARBA" id="ARBA00039754"/>
    </source>
</evidence>
<evidence type="ECO:0000259" key="16">
    <source>
        <dbReference type="Pfam" id="PF00275"/>
    </source>
</evidence>
<organism evidence="17 18">
    <name type="scientific">Candidatus Woesebacteria bacterium GW2011_GWC1_43_10b</name>
    <dbReference type="NCBI Taxonomy" id="1618585"/>
    <lineage>
        <taxon>Bacteria</taxon>
        <taxon>Candidatus Woeseibacteriota</taxon>
    </lineage>
</organism>
<comment type="pathway">
    <text evidence="2">Cell wall biogenesis; peptidoglycan biosynthesis.</text>
</comment>
<dbReference type="PANTHER" id="PTHR43783:SF1">
    <property type="entry name" value="UDP-N-ACETYLGLUCOSAMINE 1-CARBOXYVINYLTRANSFERASE"/>
    <property type="match status" value="1"/>
</dbReference>
<dbReference type="GO" id="GO:0071555">
    <property type="term" value="P:cell wall organization"/>
    <property type="evidence" value="ECO:0007669"/>
    <property type="project" value="UniProtKB-KW"/>
</dbReference>
<gene>
    <name evidence="17" type="ORF">UV56_C0030G0003</name>
</gene>
<evidence type="ECO:0000256" key="6">
    <source>
        <dbReference type="ARBA" id="ARBA00022960"/>
    </source>
</evidence>
<evidence type="ECO:0000256" key="14">
    <source>
        <dbReference type="ARBA" id="ARBA00042842"/>
    </source>
</evidence>
<comment type="similarity">
    <text evidence="10">Belongs to the EPSP synthase family. MurA subfamily.</text>
</comment>
<dbReference type="EMBL" id="LCEY01000030">
    <property type="protein sequence ID" value="KKS80018.1"/>
    <property type="molecule type" value="Genomic_DNA"/>
</dbReference>
<dbReference type="EC" id="2.5.1.7" evidence="11"/>
<comment type="subcellular location">
    <subcellularLocation>
        <location evidence="1">Cytoplasm</location>
    </subcellularLocation>
</comment>
<comment type="catalytic activity">
    <reaction evidence="15">
        <text>phosphoenolpyruvate + UDP-N-acetyl-alpha-D-glucosamine = UDP-N-acetyl-3-O-(1-carboxyvinyl)-alpha-D-glucosamine + phosphate</text>
        <dbReference type="Rhea" id="RHEA:18681"/>
        <dbReference type="ChEBI" id="CHEBI:43474"/>
        <dbReference type="ChEBI" id="CHEBI:57705"/>
        <dbReference type="ChEBI" id="CHEBI:58702"/>
        <dbReference type="ChEBI" id="CHEBI:68483"/>
        <dbReference type="EC" id="2.5.1.7"/>
    </reaction>
</comment>
<sequence>MTCFDIIETANKFMNIKIKGGQVLKGEIFPSGSKNSVVALIPATILFDSEVVLENIPNIKDVDRLVSIMEKLGSKIIWDRKKKIMKINNQNLRFEDLDREDLGNMKGTSLLWGPMLARFKKVSFSELPGGCTLGMRPLDAHYNAFAKLGVVIKETAHSAQMDASKAIANEVWLREMSPTATENVIMLATSLAGKTKIVGAASEPQVQDLCNFLIKSGAKIRGVGSNVLEIKGGGKLTPARHQILSDHYEIATFLALGALTGGGIKIHNSTPEFFDHINYVFSLFGIKINYQGDTAIVEANQKISINHEGQNKTLTIKAQPWPSLPVDMLPLFIPLALVAKNSQVLFHNWMYEAGLFWTSELQKLGANIVMADPHRVIVTGGNKLRGATLEAPYIIRAVVALAMGAMIAEGESTILNADALYRGHPGFVKNLTRLGAKIGEI</sequence>
<keyword evidence="8" id="KW-0131">Cell cycle</keyword>
<evidence type="ECO:0000256" key="4">
    <source>
        <dbReference type="ARBA" id="ARBA00022618"/>
    </source>
</evidence>
<evidence type="ECO:0000256" key="5">
    <source>
        <dbReference type="ARBA" id="ARBA00022679"/>
    </source>
</evidence>
<dbReference type="InterPro" id="IPR013792">
    <property type="entry name" value="RNA3'P_cycl/enolpyr_Trfase_a/b"/>
</dbReference>
<evidence type="ECO:0000256" key="1">
    <source>
        <dbReference type="ARBA" id="ARBA00004496"/>
    </source>
</evidence>
<dbReference type="PATRIC" id="fig|1618585.3.peg.344"/>
<dbReference type="SUPFAM" id="SSF55205">
    <property type="entry name" value="EPT/RTPC-like"/>
    <property type="match status" value="1"/>
</dbReference>
<evidence type="ECO:0000256" key="9">
    <source>
        <dbReference type="ARBA" id="ARBA00023316"/>
    </source>
</evidence>
<dbReference type="GO" id="GO:0009252">
    <property type="term" value="P:peptidoglycan biosynthetic process"/>
    <property type="evidence" value="ECO:0007669"/>
    <property type="project" value="UniProtKB-KW"/>
</dbReference>
<evidence type="ECO:0000256" key="13">
    <source>
        <dbReference type="ARBA" id="ARBA00042443"/>
    </source>
</evidence>
<dbReference type="InterPro" id="IPR001986">
    <property type="entry name" value="Enolpyruvate_Tfrase_dom"/>
</dbReference>
<dbReference type="InterPro" id="IPR036968">
    <property type="entry name" value="Enolpyruvate_Tfrase_sf"/>
</dbReference>
<dbReference type="NCBIfam" id="NF006873">
    <property type="entry name" value="PRK09369.1"/>
    <property type="match status" value="1"/>
</dbReference>
<dbReference type="PANTHER" id="PTHR43783">
    <property type="entry name" value="UDP-N-ACETYLGLUCOSAMINE 1-CARBOXYVINYLTRANSFERASE"/>
    <property type="match status" value="1"/>
</dbReference>
<keyword evidence="5 17" id="KW-0808">Transferase</keyword>
<comment type="caution">
    <text evidence="17">The sequence shown here is derived from an EMBL/GenBank/DDBJ whole genome shotgun (WGS) entry which is preliminary data.</text>
</comment>
<evidence type="ECO:0000256" key="2">
    <source>
        <dbReference type="ARBA" id="ARBA00004752"/>
    </source>
</evidence>
<dbReference type="GO" id="GO:0051301">
    <property type="term" value="P:cell division"/>
    <property type="evidence" value="ECO:0007669"/>
    <property type="project" value="UniProtKB-KW"/>
</dbReference>
<evidence type="ECO:0000256" key="8">
    <source>
        <dbReference type="ARBA" id="ARBA00023306"/>
    </source>
</evidence>
<name>A0A0G1EZG7_9BACT</name>
<keyword evidence="7" id="KW-0573">Peptidoglycan synthesis</keyword>
<accession>A0A0G1EZG7</accession>
<keyword evidence="6" id="KW-0133">Cell shape</keyword>
<dbReference type="Gene3D" id="3.65.10.10">
    <property type="entry name" value="Enolpyruvate transferase domain"/>
    <property type="match status" value="2"/>
</dbReference>
<dbReference type="GO" id="GO:0008360">
    <property type="term" value="P:regulation of cell shape"/>
    <property type="evidence" value="ECO:0007669"/>
    <property type="project" value="UniProtKB-KW"/>
</dbReference>
<dbReference type="Proteomes" id="UP000034611">
    <property type="component" value="Unassembled WGS sequence"/>
</dbReference>
<dbReference type="AlphaFoldDB" id="A0A0G1EZG7"/>
<evidence type="ECO:0000256" key="3">
    <source>
        <dbReference type="ARBA" id="ARBA00022490"/>
    </source>
</evidence>
<dbReference type="InterPro" id="IPR050068">
    <property type="entry name" value="MurA_subfamily"/>
</dbReference>
<evidence type="ECO:0000256" key="7">
    <source>
        <dbReference type="ARBA" id="ARBA00022984"/>
    </source>
</evidence>
<evidence type="ECO:0000256" key="10">
    <source>
        <dbReference type="ARBA" id="ARBA00038367"/>
    </source>
</evidence>
<dbReference type="GO" id="GO:0008760">
    <property type="term" value="F:UDP-N-acetylglucosamine 1-carboxyvinyltransferase activity"/>
    <property type="evidence" value="ECO:0007669"/>
    <property type="project" value="UniProtKB-EC"/>
</dbReference>